<dbReference type="EMBL" id="SMFL01000019">
    <property type="protein sequence ID" value="TDE09594.1"/>
    <property type="molecule type" value="Genomic_DNA"/>
</dbReference>
<dbReference type="Proteomes" id="UP000294850">
    <property type="component" value="Unassembled WGS sequence"/>
</dbReference>
<dbReference type="GO" id="GO:0071949">
    <property type="term" value="F:FAD binding"/>
    <property type="evidence" value="ECO:0007669"/>
    <property type="project" value="InterPro"/>
</dbReference>
<accession>A0A4R5DD64</accession>
<protein>
    <submittedName>
        <fullName evidence="2">BLUF domain-containing protein</fullName>
    </submittedName>
</protein>
<evidence type="ECO:0000259" key="1">
    <source>
        <dbReference type="PROSITE" id="PS50925"/>
    </source>
</evidence>
<dbReference type="PROSITE" id="PS50925">
    <property type="entry name" value="BLUF"/>
    <property type="match status" value="1"/>
</dbReference>
<organism evidence="2 3">
    <name type="scientific">Dyadobacter psychrotolerans</name>
    <dbReference type="NCBI Taxonomy" id="2541721"/>
    <lineage>
        <taxon>Bacteria</taxon>
        <taxon>Pseudomonadati</taxon>
        <taxon>Bacteroidota</taxon>
        <taxon>Cytophagia</taxon>
        <taxon>Cytophagales</taxon>
        <taxon>Spirosomataceae</taxon>
        <taxon>Dyadobacter</taxon>
    </lineage>
</organism>
<reference evidence="2 3" key="1">
    <citation type="submission" date="2019-03" db="EMBL/GenBank/DDBJ databases">
        <title>Dyadobacter AR-3-6 sp. nov., isolated from arctic soil.</title>
        <authorList>
            <person name="Chaudhary D.K."/>
        </authorList>
    </citation>
    <scope>NUCLEOTIDE SEQUENCE [LARGE SCALE GENOMIC DNA]</scope>
    <source>
        <strain evidence="2 3">AR-3-6</strain>
    </source>
</reference>
<dbReference type="GO" id="GO:0009882">
    <property type="term" value="F:blue light photoreceptor activity"/>
    <property type="evidence" value="ECO:0007669"/>
    <property type="project" value="InterPro"/>
</dbReference>
<dbReference type="InterPro" id="IPR007024">
    <property type="entry name" value="BLUF_domain"/>
</dbReference>
<dbReference type="RefSeq" id="WP_131962098.1">
    <property type="nucleotide sequence ID" value="NZ_SMFL01000019.1"/>
</dbReference>
<feature type="domain" description="BLUF" evidence="1">
    <location>
        <begin position="2"/>
        <end position="93"/>
    </location>
</feature>
<dbReference type="AlphaFoldDB" id="A0A4R5DD64"/>
<comment type="caution">
    <text evidence="2">The sequence shown here is derived from an EMBL/GenBank/DDBJ whole genome shotgun (WGS) entry which is preliminary data.</text>
</comment>
<dbReference type="Pfam" id="PF04940">
    <property type="entry name" value="BLUF"/>
    <property type="match status" value="1"/>
</dbReference>
<name>A0A4R5DD64_9BACT</name>
<keyword evidence="3" id="KW-1185">Reference proteome</keyword>
<dbReference type="SUPFAM" id="SSF54975">
    <property type="entry name" value="Acylphosphatase/BLUF domain-like"/>
    <property type="match status" value="1"/>
</dbReference>
<dbReference type="SMART" id="SM01034">
    <property type="entry name" value="BLUF"/>
    <property type="match status" value="1"/>
</dbReference>
<gene>
    <name evidence="2" type="ORF">E0F88_30365</name>
</gene>
<evidence type="ECO:0000313" key="3">
    <source>
        <dbReference type="Proteomes" id="UP000294850"/>
    </source>
</evidence>
<sequence>MEYCLIYLSTARELFDQDKISALLTHSHNKNRTLGITGILLYCNGSIIQVLEGEKQRVESLYQVISTDQRHHNLIRLYTGLIDQRTFPDWLMGYSTLTAKEFGHLHDMMPFIKNPILPGSDTDSVVISLLESFYKNNYRN</sequence>
<proteinExistence type="predicted"/>
<dbReference type="Gene3D" id="3.30.70.100">
    <property type="match status" value="1"/>
</dbReference>
<dbReference type="OrthoDB" id="1122028at2"/>
<evidence type="ECO:0000313" key="2">
    <source>
        <dbReference type="EMBL" id="TDE09594.1"/>
    </source>
</evidence>
<dbReference type="InterPro" id="IPR036046">
    <property type="entry name" value="Acylphosphatase-like_dom_sf"/>
</dbReference>